<reference evidence="2 3" key="1">
    <citation type="journal article" date="2023" name="Genes (Basel)">
        <title>Chromosome-Level Genome Assembly and Circadian Gene Repertoire of the Patagonia Blennie Eleginops maclovinus-The Closest Ancestral Proxy of Antarctic Cryonotothenioids.</title>
        <authorList>
            <person name="Cheng C.C."/>
            <person name="Rivera-Colon A.G."/>
            <person name="Minhas B.F."/>
            <person name="Wilson L."/>
            <person name="Rayamajhi N."/>
            <person name="Vargas-Chacoff L."/>
            <person name="Catchen J.M."/>
        </authorList>
    </citation>
    <scope>NUCLEOTIDE SEQUENCE [LARGE SCALE GENOMIC DNA]</scope>
    <source>
        <strain evidence="2">JMC-PN-2008</strain>
    </source>
</reference>
<comment type="caution">
    <text evidence="2">The sequence shown here is derived from an EMBL/GenBank/DDBJ whole genome shotgun (WGS) entry which is preliminary data.</text>
</comment>
<accession>A0AAN8AXH7</accession>
<feature type="region of interest" description="Disordered" evidence="1">
    <location>
        <begin position="1"/>
        <end position="76"/>
    </location>
</feature>
<sequence length="76" mass="7994">MQPISEEVSVVASSSSSAVSTSSACCASPQINVVERGGRSSSPQRRAISSVGDFPRGRDSISSSSSRVCERKNRFL</sequence>
<name>A0AAN8AXH7_ELEMC</name>
<feature type="compositionally biased region" description="Low complexity" evidence="1">
    <location>
        <begin position="1"/>
        <end position="28"/>
    </location>
</feature>
<dbReference type="AlphaFoldDB" id="A0AAN8AXH7"/>
<organism evidence="2 3">
    <name type="scientific">Eleginops maclovinus</name>
    <name type="common">Patagonian blennie</name>
    <name type="synonym">Eleginus maclovinus</name>
    <dbReference type="NCBI Taxonomy" id="56733"/>
    <lineage>
        <taxon>Eukaryota</taxon>
        <taxon>Metazoa</taxon>
        <taxon>Chordata</taxon>
        <taxon>Craniata</taxon>
        <taxon>Vertebrata</taxon>
        <taxon>Euteleostomi</taxon>
        <taxon>Actinopterygii</taxon>
        <taxon>Neopterygii</taxon>
        <taxon>Teleostei</taxon>
        <taxon>Neoteleostei</taxon>
        <taxon>Acanthomorphata</taxon>
        <taxon>Eupercaria</taxon>
        <taxon>Perciformes</taxon>
        <taxon>Notothenioidei</taxon>
        <taxon>Eleginopidae</taxon>
        <taxon>Eleginops</taxon>
    </lineage>
</organism>
<reference evidence="2 3" key="2">
    <citation type="journal article" date="2023" name="Mol. Biol. Evol.">
        <title>Genomics of Secondarily Temperate Adaptation in the Only Non-Antarctic Icefish.</title>
        <authorList>
            <person name="Rivera-Colon A.G."/>
            <person name="Rayamajhi N."/>
            <person name="Minhas B.F."/>
            <person name="Madrigal G."/>
            <person name="Bilyk K.T."/>
            <person name="Yoon V."/>
            <person name="Hune M."/>
            <person name="Gregory S."/>
            <person name="Cheng C.H.C."/>
            <person name="Catchen J.M."/>
        </authorList>
    </citation>
    <scope>NUCLEOTIDE SEQUENCE [LARGE SCALE GENOMIC DNA]</scope>
    <source>
        <strain evidence="2">JMC-PN-2008</strain>
    </source>
</reference>
<evidence type="ECO:0000313" key="3">
    <source>
        <dbReference type="Proteomes" id="UP001346869"/>
    </source>
</evidence>
<gene>
    <name evidence="2" type="ORF">PBY51_018559</name>
</gene>
<protein>
    <submittedName>
        <fullName evidence="2">Uncharacterized protein</fullName>
    </submittedName>
</protein>
<evidence type="ECO:0000256" key="1">
    <source>
        <dbReference type="SAM" id="MobiDB-lite"/>
    </source>
</evidence>
<proteinExistence type="predicted"/>
<evidence type="ECO:0000313" key="2">
    <source>
        <dbReference type="EMBL" id="KAK5873524.1"/>
    </source>
</evidence>
<dbReference type="EMBL" id="JAUZQC010000003">
    <property type="protein sequence ID" value="KAK5873524.1"/>
    <property type="molecule type" value="Genomic_DNA"/>
</dbReference>
<dbReference type="Proteomes" id="UP001346869">
    <property type="component" value="Unassembled WGS sequence"/>
</dbReference>
<keyword evidence="3" id="KW-1185">Reference proteome</keyword>